<evidence type="ECO:0000313" key="5">
    <source>
        <dbReference type="EMBL" id="PSC73262.1"/>
    </source>
</evidence>
<dbReference type="PANTHER" id="PTHR10457">
    <property type="entry name" value="MEVALONATE KINASE/GALACTOKINASE"/>
    <property type="match status" value="1"/>
</dbReference>
<dbReference type="EMBL" id="LHPF02000007">
    <property type="protein sequence ID" value="PSC73262.1"/>
    <property type="molecule type" value="Genomic_DNA"/>
</dbReference>
<dbReference type="Gene3D" id="3.30.230.10">
    <property type="match status" value="1"/>
</dbReference>
<protein>
    <submittedName>
        <fullName evidence="5">L-arabinokinase-like isoform X1</fullName>
    </submittedName>
</protein>
<comment type="caution">
    <text evidence="5">The sequence shown here is derived from an EMBL/GenBank/DDBJ whole genome shotgun (WGS) entry which is preliminary data.</text>
</comment>
<dbReference type="Proteomes" id="UP000239649">
    <property type="component" value="Unassembled WGS sequence"/>
</dbReference>
<keyword evidence="2" id="KW-0067">ATP-binding</keyword>
<dbReference type="GO" id="GO:0005524">
    <property type="term" value="F:ATP binding"/>
    <property type="evidence" value="ECO:0007669"/>
    <property type="project" value="UniProtKB-KW"/>
</dbReference>
<dbReference type="PIRSF" id="PIRSF000530">
    <property type="entry name" value="Galactokinase"/>
    <property type="match status" value="1"/>
</dbReference>
<dbReference type="InterPro" id="IPR006206">
    <property type="entry name" value="Mevalonate/galactokinase"/>
</dbReference>
<dbReference type="InterPro" id="IPR014721">
    <property type="entry name" value="Ribsml_uS5_D2-typ_fold_subgr"/>
</dbReference>
<keyword evidence="1" id="KW-0547">Nucleotide-binding</keyword>
<organism evidence="5 6">
    <name type="scientific">Micractinium conductrix</name>
    <dbReference type="NCBI Taxonomy" id="554055"/>
    <lineage>
        <taxon>Eukaryota</taxon>
        <taxon>Viridiplantae</taxon>
        <taxon>Chlorophyta</taxon>
        <taxon>core chlorophytes</taxon>
        <taxon>Trebouxiophyceae</taxon>
        <taxon>Chlorellales</taxon>
        <taxon>Chlorellaceae</taxon>
        <taxon>Chlorella clade</taxon>
        <taxon>Micractinium</taxon>
    </lineage>
</organism>
<dbReference type="InterPro" id="IPR006204">
    <property type="entry name" value="GHMP_kinase_N_dom"/>
</dbReference>
<keyword evidence="6" id="KW-1185">Reference proteome</keyword>
<dbReference type="Gene3D" id="3.30.70.890">
    <property type="entry name" value="GHMP kinase, C-terminal domain"/>
    <property type="match status" value="1"/>
</dbReference>
<evidence type="ECO:0000313" key="6">
    <source>
        <dbReference type="Proteomes" id="UP000239649"/>
    </source>
</evidence>
<dbReference type="AlphaFoldDB" id="A0A2P6VGP3"/>
<evidence type="ECO:0000259" key="3">
    <source>
        <dbReference type="Pfam" id="PF00288"/>
    </source>
</evidence>
<dbReference type="PRINTS" id="PR00959">
    <property type="entry name" value="MEVGALKINASE"/>
</dbReference>
<dbReference type="GO" id="GO:0006012">
    <property type="term" value="P:galactose metabolic process"/>
    <property type="evidence" value="ECO:0007669"/>
    <property type="project" value="InterPro"/>
</dbReference>
<dbReference type="GO" id="GO:0004335">
    <property type="term" value="F:galactokinase activity"/>
    <property type="evidence" value="ECO:0007669"/>
    <property type="project" value="InterPro"/>
</dbReference>
<dbReference type="InterPro" id="IPR000705">
    <property type="entry name" value="Galactokinase"/>
</dbReference>
<dbReference type="GO" id="GO:0005829">
    <property type="term" value="C:cytosol"/>
    <property type="evidence" value="ECO:0007669"/>
    <property type="project" value="TreeGrafter"/>
</dbReference>
<feature type="domain" description="GHMP kinase C-terminal" evidence="4">
    <location>
        <begin position="340"/>
        <end position="405"/>
    </location>
</feature>
<dbReference type="OrthoDB" id="1684102at2759"/>
<reference evidence="5 6" key="1">
    <citation type="journal article" date="2018" name="Plant J.">
        <title>Genome sequences of Chlorella sorokiniana UTEX 1602 and Micractinium conductrix SAG 241.80: implications to maltose excretion by a green alga.</title>
        <authorList>
            <person name="Arriola M.B."/>
            <person name="Velmurugan N."/>
            <person name="Zhang Y."/>
            <person name="Plunkett M.H."/>
            <person name="Hondzo H."/>
            <person name="Barney B.M."/>
        </authorList>
    </citation>
    <scope>NUCLEOTIDE SEQUENCE [LARGE SCALE GENOMIC DNA]</scope>
    <source>
        <strain evidence="5 6">SAG 241.80</strain>
    </source>
</reference>
<dbReference type="InterPro" id="IPR020568">
    <property type="entry name" value="Ribosomal_Su5_D2-typ_SF"/>
</dbReference>
<dbReference type="Pfam" id="PF08544">
    <property type="entry name" value="GHMP_kinases_C"/>
    <property type="match status" value="1"/>
</dbReference>
<dbReference type="InterPro" id="IPR036554">
    <property type="entry name" value="GHMP_kinase_C_sf"/>
</dbReference>
<dbReference type="InterPro" id="IPR013750">
    <property type="entry name" value="GHMP_kinase_C_dom"/>
</dbReference>
<evidence type="ECO:0000256" key="2">
    <source>
        <dbReference type="ARBA" id="ARBA00022840"/>
    </source>
</evidence>
<dbReference type="STRING" id="554055.A0A2P6VGP3"/>
<evidence type="ECO:0000256" key="1">
    <source>
        <dbReference type="ARBA" id="ARBA00022741"/>
    </source>
</evidence>
<dbReference type="Pfam" id="PF00288">
    <property type="entry name" value="GHMP_kinases_N"/>
    <property type="match status" value="1"/>
</dbReference>
<dbReference type="SUPFAM" id="SSF55060">
    <property type="entry name" value="GHMP Kinase, C-terminal domain"/>
    <property type="match status" value="1"/>
</dbReference>
<name>A0A2P6VGP3_9CHLO</name>
<dbReference type="PRINTS" id="PR00473">
    <property type="entry name" value="GALCTOKINASE"/>
</dbReference>
<accession>A0A2P6VGP3</accession>
<dbReference type="SUPFAM" id="SSF54211">
    <property type="entry name" value="Ribosomal protein S5 domain 2-like"/>
    <property type="match status" value="1"/>
</dbReference>
<sequence>MGGIADYSGSLVMQMPIAEACHVAVQRHAASDQPPRLRILSFRHGAAFEADLSELFPGGEPLGYTAARTFFRRDPSHAWAAYVGGALVVMAREAGLRFDWGLSILVSSGVPEGKGVSSSAAVEVSVMAALAAAHGARIDGRTLALLCQKGENAVVGAPCGVMDQMSAALGEEARLLALRCQPAEVQGSAPIPPHLQFWGVDSGIVHSVGGSDYGHVRVGTFMGLRIMSQLAAQARCSGASSSGSNGGSSSDGEVAPVGNGYLANVPPSTFAMCYEARLPEATSGADFLGQYSSHWDAATQIDPAQTYAVRTPAGHPVHENFRVHAFRQVLAAPPGGPEQLEVLGELMRQSHASYSRCGLGSDGTDRLVELVAEERAAAEAAGEEPALYGAKITGGGSGGTVCVLGVAGPRGEAALQRVVQRYSHERQYTPKVFRGSSAGAAAFGHLRLRRREGSAPSPAGPSA</sequence>
<feature type="domain" description="GHMP kinase N-terminal" evidence="3">
    <location>
        <begin position="82"/>
        <end position="170"/>
    </location>
</feature>
<proteinExistence type="predicted"/>
<gene>
    <name evidence="5" type="ORF">C2E20_3315</name>
</gene>
<dbReference type="PANTHER" id="PTHR10457:SF35">
    <property type="entry name" value="L-ARABINOKINASE"/>
    <property type="match status" value="1"/>
</dbReference>
<evidence type="ECO:0000259" key="4">
    <source>
        <dbReference type="Pfam" id="PF08544"/>
    </source>
</evidence>